<gene>
    <name evidence="1" type="ORF">S01H1_26127</name>
</gene>
<organism evidence="1">
    <name type="scientific">marine sediment metagenome</name>
    <dbReference type="NCBI Taxonomy" id="412755"/>
    <lineage>
        <taxon>unclassified sequences</taxon>
        <taxon>metagenomes</taxon>
        <taxon>ecological metagenomes</taxon>
    </lineage>
</organism>
<reference evidence="1" key="1">
    <citation type="journal article" date="2014" name="Front. Microbiol.">
        <title>High frequency of phylogenetically diverse reductive dehalogenase-homologous genes in deep subseafloor sedimentary metagenomes.</title>
        <authorList>
            <person name="Kawai M."/>
            <person name="Futagami T."/>
            <person name="Toyoda A."/>
            <person name="Takaki Y."/>
            <person name="Nishi S."/>
            <person name="Hori S."/>
            <person name="Arai W."/>
            <person name="Tsubouchi T."/>
            <person name="Morono Y."/>
            <person name="Uchiyama I."/>
            <person name="Ito T."/>
            <person name="Fujiyama A."/>
            <person name="Inagaki F."/>
            <person name="Takami H."/>
        </authorList>
    </citation>
    <scope>NUCLEOTIDE SEQUENCE</scope>
    <source>
        <strain evidence="1">Expedition CK06-06</strain>
    </source>
</reference>
<evidence type="ECO:0000313" key="1">
    <source>
        <dbReference type="EMBL" id="GAF94773.1"/>
    </source>
</evidence>
<dbReference type="EMBL" id="BARS01015822">
    <property type="protein sequence ID" value="GAF94773.1"/>
    <property type="molecule type" value="Genomic_DNA"/>
</dbReference>
<comment type="caution">
    <text evidence="1">The sequence shown here is derived from an EMBL/GenBank/DDBJ whole genome shotgun (WGS) entry which is preliminary data.</text>
</comment>
<protein>
    <submittedName>
        <fullName evidence="1">Uncharacterized protein</fullName>
    </submittedName>
</protein>
<name>X0TMI0_9ZZZZ</name>
<dbReference type="AlphaFoldDB" id="X0TMI0"/>
<proteinExistence type="predicted"/>
<sequence length="101" mass="11130">MAEPSVVEKAIQWVAASKRIKEMEIALTGQRGLAKMFENDLRLELARSLGIDPDTCGIQPGCEKSPGTIHLFVVAVGVPLVCQHCDMQPVEAVQKWKQDNE</sequence>
<accession>X0TMI0</accession>